<evidence type="ECO:0000313" key="1">
    <source>
        <dbReference type="EMBL" id="AZV43140.1"/>
    </source>
</evidence>
<proteinExistence type="predicted"/>
<dbReference type="AlphaFoldDB" id="A0A3T0KS57"/>
<protein>
    <submittedName>
        <fullName evidence="1">Uncharacterized protein</fullName>
    </submittedName>
</protein>
<evidence type="ECO:0000313" key="2">
    <source>
        <dbReference type="Proteomes" id="UP000283095"/>
    </source>
</evidence>
<dbReference type="EMBL" id="CP026095">
    <property type="protein sequence ID" value="AZV43140.1"/>
    <property type="molecule type" value="Genomic_DNA"/>
</dbReference>
<dbReference type="KEGG" id="pasa:BAOM_2531"/>
<dbReference type="Proteomes" id="UP000283095">
    <property type="component" value="Chromosome"/>
</dbReference>
<name>A0A3T0KS57_9BACI</name>
<gene>
    <name evidence="1" type="ORF">BAOM_2531</name>
</gene>
<reference evidence="1 2" key="1">
    <citation type="submission" date="2018-01" db="EMBL/GenBank/DDBJ databases">
        <title>Bacillus asahii Genome sequencing and assembly.</title>
        <authorList>
            <person name="Jiang H."/>
            <person name="Feng Y."/>
            <person name="Zhao F."/>
            <person name="Lin X."/>
        </authorList>
    </citation>
    <scope>NUCLEOTIDE SEQUENCE [LARGE SCALE GENOMIC DNA]</scope>
    <source>
        <strain evidence="1 2">OM18</strain>
    </source>
</reference>
<sequence>MTDSLFDSSLESISPKGWLVLFKLILSPDFFNSIFERLIDEGGGGVKVIHSPTFFI</sequence>
<accession>A0A3T0KS57</accession>
<organism evidence="1 2">
    <name type="scientific">Peribacillus asahii</name>
    <dbReference type="NCBI Taxonomy" id="228899"/>
    <lineage>
        <taxon>Bacteria</taxon>
        <taxon>Bacillati</taxon>
        <taxon>Bacillota</taxon>
        <taxon>Bacilli</taxon>
        <taxon>Bacillales</taxon>
        <taxon>Bacillaceae</taxon>
        <taxon>Peribacillus</taxon>
    </lineage>
</organism>